<reference evidence="2 3" key="1">
    <citation type="submission" date="2020-11" db="EMBL/GenBank/DDBJ databases">
        <title>WGS of Herminiimonas contaminans strain Marseille-Q4544 isolated from planarians Schmidtea mediterranea.</title>
        <authorList>
            <person name="Kangale L."/>
        </authorList>
    </citation>
    <scope>NUCLEOTIDE SEQUENCE [LARGE SCALE GENOMIC DNA]</scope>
    <source>
        <strain evidence="2 3">Marseille-Q4544</strain>
    </source>
</reference>
<gene>
    <name evidence="2" type="ORF">IXC47_17860</name>
</gene>
<keyword evidence="1" id="KW-0732">Signal</keyword>
<protein>
    <recommendedName>
        <fullName evidence="4">Lipoprotein</fullName>
    </recommendedName>
</protein>
<dbReference type="RefSeq" id="WP_195876567.1">
    <property type="nucleotide sequence ID" value="NZ_JADOEL010000021.1"/>
</dbReference>
<evidence type="ECO:0000256" key="1">
    <source>
        <dbReference type="SAM" id="SignalP"/>
    </source>
</evidence>
<keyword evidence="3" id="KW-1185">Reference proteome</keyword>
<proteinExistence type="predicted"/>
<dbReference type="Proteomes" id="UP000657372">
    <property type="component" value="Unassembled WGS sequence"/>
</dbReference>
<feature type="signal peptide" evidence="1">
    <location>
        <begin position="1"/>
        <end position="25"/>
    </location>
</feature>
<name>A0ABS0EXU8_9BURK</name>
<evidence type="ECO:0008006" key="4">
    <source>
        <dbReference type="Google" id="ProtNLM"/>
    </source>
</evidence>
<dbReference type="EMBL" id="JADOEL010000021">
    <property type="protein sequence ID" value="MBF8179554.1"/>
    <property type="molecule type" value="Genomic_DNA"/>
</dbReference>
<evidence type="ECO:0000313" key="2">
    <source>
        <dbReference type="EMBL" id="MBF8179554.1"/>
    </source>
</evidence>
<comment type="caution">
    <text evidence="2">The sequence shown here is derived from an EMBL/GenBank/DDBJ whole genome shotgun (WGS) entry which is preliminary data.</text>
</comment>
<evidence type="ECO:0000313" key="3">
    <source>
        <dbReference type="Proteomes" id="UP000657372"/>
    </source>
</evidence>
<accession>A0ABS0EXU8</accession>
<organism evidence="2 3">
    <name type="scientific">Herminiimonas contaminans</name>
    <dbReference type="NCBI Taxonomy" id="1111140"/>
    <lineage>
        <taxon>Bacteria</taxon>
        <taxon>Pseudomonadati</taxon>
        <taxon>Pseudomonadota</taxon>
        <taxon>Betaproteobacteria</taxon>
        <taxon>Burkholderiales</taxon>
        <taxon>Oxalobacteraceae</taxon>
        <taxon>Herminiimonas</taxon>
    </lineage>
</organism>
<sequence>MNGIHWVKPVALLLALMLVVPSAWACSELIGMYEPWRGAETQYRVKRQKNRFVLMQREAKSERWNIVESSAKRLSPDEIARRFGLDTDSNSCAIEYRSGVLVKTFIGARYVRQAGQQHSPILMPSKTGVVLFPVDGPAEMWGKDIYPLQE</sequence>
<feature type="chain" id="PRO_5045521171" description="Lipoprotein" evidence="1">
    <location>
        <begin position="26"/>
        <end position="150"/>
    </location>
</feature>